<evidence type="ECO:0000256" key="1">
    <source>
        <dbReference type="ARBA" id="ARBA00007532"/>
    </source>
</evidence>
<dbReference type="PANTHER" id="PTHR43014">
    <property type="entry name" value="MERCURIC REDUCTASE"/>
    <property type="match status" value="1"/>
</dbReference>
<dbReference type="GO" id="GO:0050660">
    <property type="term" value="F:flavin adenine dinucleotide binding"/>
    <property type="evidence" value="ECO:0007669"/>
    <property type="project" value="TreeGrafter"/>
</dbReference>
<dbReference type="InterPro" id="IPR016156">
    <property type="entry name" value="FAD/NAD-linked_Rdtase_dimer_sf"/>
</dbReference>
<dbReference type="GeneID" id="96004053"/>
<dbReference type="SUPFAM" id="SSF55424">
    <property type="entry name" value="FAD/NAD-linked reductases, dimerisation (C-terminal) domain"/>
    <property type="match status" value="1"/>
</dbReference>
<feature type="disulfide bond" description="Redox-active" evidence="6">
    <location>
        <begin position="45"/>
        <end position="50"/>
    </location>
</feature>
<keyword evidence="10" id="KW-1185">Reference proteome</keyword>
<dbReference type="PRINTS" id="PR00368">
    <property type="entry name" value="FADPNR"/>
</dbReference>
<dbReference type="Gene3D" id="3.30.390.30">
    <property type="match status" value="1"/>
</dbReference>
<evidence type="ECO:0000256" key="6">
    <source>
        <dbReference type="PIRSR" id="PIRSR000350-4"/>
    </source>
</evidence>
<dbReference type="PIRSF" id="PIRSF000350">
    <property type="entry name" value="Mercury_reductase_MerA"/>
    <property type="match status" value="1"/>
</dbReference>
<reference evidence="9 10" key="1">
    <citation type="journal article" date="2020" name="Microbiol. Resour. Announc.">
        <title>Draft Genome Sequence of a Cladosporium Species Isolated from the Mesophotic Ascidian Didemnum maculosum.</title>
        <authorList>
            <person name="Gioti A."/>
            <person name="Siaperas R."/>
            <person name="Nikolaivits E."/>
            <person name="Le Goff G."/>
            <person name="Ouazzani J."/>
            <person name="Kotoulas G."/>
            <person name="Topakas E."/>
        </authorList>
    </citation>
    <scope>NUCLEOTIDE SEQUENCE [LARGE SCALE GENOMIC DNA]</scope>
    <source>
        <strain evidence="9 10">TM138-S3</strain>
    </source>
</reference>
<accession>A0AB34KVK8</accession>
<evidence type="ECO:0000256" key="3">
    <source>
        <dbReference type="ARBA" id="ARBA00022827"/>
    </source>
</evidence>
<dbReference type="InterPro" id="IPR001100">
    <property type="entry name" value="Pyr_nuc-diS_OxRdtase"/>
</dbReference>
<feature type="binding site" evidence="5">
    <location>
        <position position="326"/>
    </location>
    <ligand>
        <name>FAD</name>
        <dbReference type="ChEBI" id="CHEBI:57692"/>
    </ligand>
</feature>
<dbReference type="PRINTS" id="PR00411">
    <property type="entry name" value="PNDRDTASEI"/>
</dbReference>
<dbReference type="Gene3D" id="3.50.50.60">
    <property type="entry name" value="FAD/NAD(P)-binding domain"/>
    <property type="match status" value="2"/>
</dbReference>
<proteinExistence type="inferred from homology"/>
<evidence type="ECO:0008006" key="11">
    <source>
        <dbReference type="Google" id="ProtNLM"/>
    </source>
</evidence>
<feature type="domain" description="FAD/NAD(P)-binding" evidence="8">
    <location>
        <begin position="10"/>
        <end position="338"/>
    </location>
</feature>
<dbReference type="RefSeq" id="XP_069231975.1">
    <property type="nucleotide sequence ID" value="XM_069371215.1"/>
</dbReference>
<evidence type="ECO:0000256" key="5">
    <source>
        <dbReference type="PIRSR" id="PIRSR000350-3"/>
    </source>
</evidence>
<dbReference type="InterPro" id="IPR004099">
    <property type="entry name" value="Pyr_nucl-diS_OxRdtase_dimer"/>
</dbReference>
<dbReference type="Pfam" id="PF07992">
    <property type="entry name" value="Pyr_redox_2"/>
    <property type="match status" value="1"/>
</dbReference>
<feature type="active site" description="Proton acceptor" evidence="4">
    <location>
        <position position="465"/>
    </location>
</feature>
<gene>
    <name evidence="9" type="ORF">WHR41_02609</name>
</gene>
<dbReference type="SUPFAM" id="SSF51905">
    <property type="entry name" value="FAD/NAD(P)-binding domain"/>
    <property type="match status" value="1"/>
</dbReference>
<evidence type="ECO:0000256" key="4">
    <source>
        <dbReference type="PIRSR" id="PIRSR000350-2"/>
    </source>
</evidence>
<comment type="caution">
    <text evidence="9">The sequence shown here is derived from an EMBL/GenBank/DDBJ whole genome shotgun (WGS) entry which is preliminary data.</text>
</comment>
<keyword evidence="2" id="KW-0285">Flavoprotein</keyword>
<evidence type="ECO:0000313" key="9">
    <source>
        <dbReference type="EMBL" id="KAL1588870.1"/>
    </source>
</evidence>
<keyword evidence="5" id="KW-0547">Nucleotide-binding</keyword>
<dbReference type="GO" id="GO:0003955">
    <property type="term" value="F:NAD(P)H dehydrogenase (quinone) activity"/>
    <property type="evidence" value="ECO:0007669"/>
    <property type="project" value="TreeGrafter"/>
</dbReference>
<evidence type="ECO:0000256" key="2">
    <source>
        <dbReference type="ARBA" id="ARBA00022630"/>
    </source>
</evidence>
<dbReference type="Pfam" id="PF02852">
    <property type="entry name" value="Pyr_redox_dim"/>
    <property type="match status" value="1"/>
</dbReference>
<keyword evidence="5" id="KW-0520">NAD</keyword>
<dbReference type="Proteomes" id="UP000803884">
    <property type="component" value="Unassembled WGS sequence"/>
</dbReference>
<feature type="binding site" evidence="5">
    <location>
        <position position="285"/>
    </location>
    <ligand>
        <name>NAD(+)</name>
        <dbReference type="ChEBI" id="CHEBI:57540"/>
    </ligand>
</feature>
<evidence type="ECO:0000313" key="10">
    <source>
        <dbReference type="Proteomes" id="UP000803884"/>
    </source>
</evidence>
<dbReference type="InterPro" id="IPR036188">
    <property type="entry name" value="FAD/NAD-bd_sf"/>
</dbReference>
<comment type="cofactor">
    <cofactor evidence="5">
        <name>FAD</name>
        <dbReference type="ChEBI" id="CHEBI:57692"/>
    </cofactor>
    <text evidence="5">Binds 1 FAD per subunit.</text>
</comment>
<dbReference type="InterPro" id="IPR023753">
    <property type="entry name" value="FAD/NAD-binding_dom"/>
</dbReference>
<feature type="domain" description="Pyridine nucleotide-disulphide oxidoreductase dimerisation" evidence="7">
    <location>
        <begin position="365"/>
        <end position="473"/>
    </location>
</feature>
<dbReference type="PANTHER" id="PTHR43014:SF2">
    <property type="entry name" value="MERCURIC REDUCTASE"/>
    <property type="match status" value="1"/>
</dbReference>
<evidence type="ECO:0000259" key="8">
    <source>
        <dbReference type="Pfam" id="PF07992"/>
    </source>
</evidence>
<organism evidence="9 10">
    <name type="scientific">Cladosporium halotolerans</name>
    <dbReference type="NCBI Taxonomy" id="1052096"/>
    <lineage>
        <taxon>Eukaryota</taxon>
        <taxon>Fungi</taxon>
        <taxon>Dikarya</taxon>
        <taxon>Ascomycota</taxon>
        <taxon>Pezizomycotina</taxon>
        <taxon>Dothideomycetes</taxon>
        <taxon>Dothideomycetidae</taxon>
        <taxon>Cladosporiales</taxon>
        <taxon>Cladosporiaceae</taxon>
        <taxon>Cladosporium</taxon>
    </lineage>
</organism>
<name>A0AB34KVK8_9PEZI</name>
<keyword evidence="3 5" id="KW-0274">FAD</keyword>
<dbReference type="AlphaFoldDB" id="A0AB34KVK8"/>
<comment type="similarity">
    <text evidence="1">Belongs to the class-I pyridine nucleotide-disulfide oxidoreductase family.</text>
</comment>
<evidence type="ECO:0000259" key="7">
    <source>
        <dbReference type="Pfam" id="PF02852"/>
    </source>
</evidence>
<feature type="binding site" evidence="5">
    <location>
        <position position="54"/>
    </location>
    <ligand>
        <name>FAD</name>
        <dbReference type="ChEBI" id="CHEBI:57692"/>
    </ligand>
</feature>
<sequence>MATPKKSFSALIIGSGQSGTPLATALAATGRTTALVERAHLGGSCVNVGCTPTKTMIASGRVAHLARRAGEYGVFQRVVGEGIAPAVEMERVRERKREVVAQWRAGSERRVSGVEGLEVLRGEARFVGERKVRVSLEEGGGEVEVMAEEVFVDVGERPAGAEVEGLEGLGEGRVLDSTSVMELGEVPGRLVVLGGGYIGMEFGQLFRRLGSEVVIVQRAQQLLPREDAEIAEAVRKICEEDGIEVVLGSTATKVSPQRGGLLLQYRTSTGALHETSGTHLLLATGRKPNTDSLDLSVAGIKATPRGHIIVSDNLETSIPNVYALGDCHGGPAFTHVSYDDFRIIRHNLIDKTSPPTSIMQRDGLVPYVVYTDPQLGHVGLHEAEARAKFPSKQIKTATMPMSAVARAVETAETRGLMKAVVDGESGHILGFTCLGIEGGEIMSLVQVAMIGKLPWWKLRDAVFAHPTLAESLNNLWGYLR</sequence>
<dbReference type="EMBL" id="JAAQHG020000006">
    <property type="protein sequence ID" value="KAL1588870.1"/>
    <property type="molecule type" value="Genomic_DNA"/>
</dbReference>
<protein>
    <recommendedName>
        <fullName evidence="11">Mercuric reductase</fullName>
    </recommendedName>
</protein>
<feature type="binding site" evidence="5">
    <location>
        <begin position="194"/>
        <end position="201"/>
    </location>
    <ligand>
        <name>NAD(+)</name>
        <dbReference type="ChEBI" id="CHEBI:57540"/>
    </ligand>
</feature>